<dbReference type="SUPFAM" id="SSF55073">
    <property type="entry name" value="Nucleotide cyclase"/>
    <property type="match status" value="1"/>
</dbReference>
<dbReference type="InterPro" id="IPR001054">
    <property type="entry name" value="A/G_cyclase"/>
</dbReference>
<feature type="transmembrane region" description="Helical" evidence="2">
    <location>
        <begin position="208"/>
        <end position="228"/>
    </location>
</feature>
<feature type="domain" description="Guanylate cyclase" evidence="3">
    <location>
        <begin position="7"/>
        <end position="115"/>
    </location>
</feature>
<dbReference type="InterPro" id="IPR029787">
    <property type="entry name" value="Nucleotide_cyclase"/>
</dbReference>
<dbReference type="PROSITE" id="PS50125">
    <property type="entry name" value="GUANYLATE_CYCLASE_2"/>
    <property type="match status" value="1"/>
</dbReference>
<dbReference type="Proteomes" id="UP000034090">
    <property type="component" value="Unassembled WGS sequence"/>
</dbReference>
<dbReference type="PANTHER" id="PTHR43081">
    <property type="entry name" value="ADENYLATE CYCLASE, TERMINAL-DIFFERENTIATION SPECIFIC-RELATED"/>
    <property type="match status" value="1"/>
</dbReference>
<dbReference type="GO" id="GO:0035556">
    <property type="term" value="P:intracellular signal transduction"/>
    <property type="evidence" value="ECO:0007669"/>
    <property type="project" value="InterPro"/>
</dbReference>
<dbReference type="EMBL" id="LCFQ01000001">
    <property type="protein sequence ID" value="KKS99008.1"/>
    <property type="molecule type" value="Genomic_DNA"/>
</dbReference>
<organism evidence="4 5">
    <name type="scientific">Candidatus Woesebacteria bacterium GW2011_GWB1_43_14</name>
    <dbReference type="NCBI Taxonomy" id="1618578"/>
    <lineage>
        <taxon>Bacteria</taxon>
        <taxon>Candidatus Woeseibacteriota</taxon>
    </lineage>
</organism>
<proteinExistence type="predicted"/>
<feature type="compositionally biased region" description="Low complexity" evidence="1">
    <location>
        <begin position="249"/>
        <end position="287"/>
    </location>
</feature>
<evidence type="ECO:0000256" key="2">
    <source>
        <dbReference type="SAM" id="Phobius"/>
    </source>
</evidence>
<sequence>MESKNLAIMFVDMVGFSGMTSTFTRKQIIDLIDKFTQLIKSNAAKYNGEIIKSMGDGFIVTFLSPTNAVLCGLKIQSDLEGDNLLSSKIAINSGEVTFKDGDIFGEPINIAARLEATAEAGEVYFTEAVYLAMNKHEAPSSEVDARLLKGIPEEIKVYKVIKDQHEVKKARISRKSQVLALAGLPKDKINIISRGANQSSLVGVFSKGFGIGGVMALIGVMSLVVVGLNSKNTEQVLSSETKSPVVVGTPTPQSMTSPSPEPQPSSSTPTSSAASSPSPSSEPTTTPAVEEFVKNDSGKFLGIIKNLLEK</sequence>
<keyword evidence="2" id="KW-1133">Transmembrane helix</keyword>
<evidence type="ECO:0000313" key="4">
    <source>
        <dbReference type="EMBL" id="KKS99008.1"/>
    </source>
</evidence>
<reference evidence="4 5" key="1">
    <citation type="journal article" date="2015" name="Nature">
        <title>rRNA introns, odd ribosomes, and small enigmatic genomes across a large radiation of phyla.</title>
        <authorList>
            <person name="Brown C.T."/>
            <person name="Hug L.A."/>
            <person name="Thomas B.C."/>
            <person name="Sharon I."/>
            <person name="Castelle C.J."/>
            <person name="Singh A."/>
            <person name="Wilkins M.J."/>
            <person name="Williams K.H."/>
            <person name="Banfield J.F."/>
        </authorList>
    </citation>
    <scope>NUCLEOTIDE SEQUENCE [LARGE SCALE GENOMIC DNA]</scope>
</reference>
<protein>
    <submittedName>
        <fullName evidence="4">Serine/threonine-protein kinase Pkn2</fullName>
    </submittedName>
</protein>
<dbReference type="Pfam" id="PF00211">
    <property type="entry name" value="Guanylate_cyc"/>
    <property type="match status" value="1"/>
</dbReference>
<accession>A0A0G1GJQ5</accession>
<dbReference type="STRING" id="1618578.UV74_C0001G0118"/>
<dbReference type="GO" id="GO:0009190">
    <property type="term" value="P:cyclic nucleotide biosynthetic process"/>
    <property type="evidence" value="ECO:0007669"/>
    <property type="project" value="InterPro"/>
</dbReference>
<dbReference type="AlphaFoldDB" id="A0A0G1GJQ5"/>
<dbReference type="Gene3D" id="3.30.70.1230">
    <property type="entry name" value="Nucleotide cyclase"/>
    <property type="match status" value="1"/>
</dbReference>
<dbReference type="CDD" id="cd07302">
    <property type="entry name" value="CHD"/>
    <property type="match status" value="1"/>
</dbReference>
<dbReference type="GO" id="GO:0004016">
    <property type="term" value="F:adenylate cyclase activity"/>
    <property type="evidence" value="ECO:0007669"/>
    <property type="project" value="UniProtKB-ARBA"/>
</dbReference>
<dbReference type="GO" id="GO:0016301">
    <property type="term" value="F:kinase activity"/>
    <property type="evidence" value="ECO:0007669"/>
    <property type="project" value="UniProtKB-KW"/>
</dbReference>
<dbReference type="PATRIC" id="fig|1618578.3.peg.133"/>
<dbReference type="InterPro" id="IPR050697">
    <property type="entry name" value="Adenylyl/Guanylyl_Cyclase_3/4"/>
</dbReference>
<dbReference type="PANTHER" id="PTHR43081:SF1">
    <property type="entry name" value="ADENYLATE CYCLASE, TERMINAL-DIFFERENTIATION SPECIFIC"/>
    <property type="match status" value="1"/>
</dbReference>
<keyword evidence="4" id="KW-0808">Transferase</keyword>
<keyword evidence="2" id="KW-0472">Membrane</keyword>
<keyword evidence="4" id="KW-0418">Kinase</keyword>
<evidence type="ECO:0000259" key="3">
    <source>
        <dbReference type="PROSITE" id="PS50125"/>
    </source>
</evidence>
<keyword evidence="2" id="KW-0812">Transmembrane</keyword>
<feature type="region of interest" description="Disordered" evidence="1">
    <location>
        <begin position="237"/>
        <end position="293"/>
    </location>
</feature>
<evidence type="ECO:0000256" key="1">
    <source>
        <dbReference type="SAM" id="MobiDB-lite"/>
    </source>
</evidence>
<evidence type="ECO:0000313" key="5">
    <source>
        <dbReference type="Proteomes" id="UP000034090"/>
    </source>
</evidence>
<gene>
    <name evidence="4" type="ORF">UV74_C0001G0118</name>
</gene>
<comment type="caution">
    <text evidence="4">The sequence shown here is derived from an EMBL/GenBank/DDBJ whole genome shotgun (WGS) entry which is preliminary data.</text>
</comment>
<name>A0A0G1GJQ5_9BACT</name>